<gene>
    <name evidence="2" type="ORF">LCGC14_0337620</name>
</gene>
<dbReference type="EMBL" id="LAZR01000243">
    <property type="protein sequence ID" value="KKN79740.1"/>
    <property type="molecule type" value="Genomic_DNA"/>
</dbReference>
<feature type="compositionally biased region" description="Basic and acidic residues" evidence="1">
    <location>
        <begin position="125"/>
        <end position="139"/>
    </location>
</feature>
<evidence type="ECO:0000256" key="1">
    <source>
        <dbReference type="SAM" id="MobiDB-lite"/>
    </source>
</evidence>
<proteinExistence type="predicted"/>
<organism evidence="2">
    <name type="scientific">marine sediment metagenome</name>
    <dbReference type="NCBI Taxonomy" id="412755"/>
    <lineage>
        <taxon>unclassified sequences</taxon>
        <taxon>metagenomes</taxon>
        <taxon>ecological metagenomes</taxon>
    </lineage>
</organism>
<feature type="region of interest" description="Disordered" evidence="1">
    <location>
        <begin position="125"/>
        <end position="157"/>
    </location>
</feature>
<comment type="caution">
    <text evidence="2">The sequence shown here is derived from an EMBL/GenBank/DDBJ whole genome shotgun (WGS) entry which is preliminary data.</text>
</comment>
<dbReference type="AlphaFoldDB" id="A0A0F9TEU9"/>
<feature type="compositionally biased region" description="Low complexity" evidence="1">
    <location>
        <begin position="145"/>
        <end position="157"/>
    </location>
</feature>
<reference evidence="2" key="1">
    <citation type="journal article" date="2015" name="Nature">
        <title>Complex archaea that bridge the gap between prokaryotes and eukaryotes.</title>
        <authorList>
            <person name="Spang A."/>
            <person name="Saw J.H."/>
            <person name="Jorgensen S.L."/>
            <person name="Zaremba-Niedzwiedzka K."/>
            <person name="Martijn J."/>
            <person name="Lind A.E."/>
            <person name="van Eijk R."/>
            <person name="Schleper C."/>
            <person name="Guy L."/>
            <person name="Ettema T.J."/>
        </authorList>
    </citation>
    <scope>NUCLEOTIDE SEQUENCE</scope>
</reference>
<accession>A0A0F9TEU9</accession>
<evidence type="ECO:0000313" key="2">
    <source>
        <dbReference type="EMBL" id="KKN79740.1"/>
    </source>
</evidence>
<sequence>MTKISINKSFECFKYGKGFVVLNLATESVWTNKQGFWPEFKLLGGKLNFRLKVKQLVEDNPDHKIPWIIDQNLRHNKYVNAVIFGAVFFSSYSNTVQPVIEDYCKLIGNPNHKKEHDEHITKLDELRTKYEKPEKETKQKKSGKSSKTSTNEQSKQLAELMEMNLNLMAELNTLKAAKTVKTTKN</sequence>
<protein>
    <submittedName>
        <fullName evidence="2">Uncharacterized protein</fullName>
    </submittedName>
</protein>
<name>A0A0F9TEU9_9ZZZZ</name>